<dbReference type="CDD" id="cd01026">
    <property type="entry name" value="TOPRIM_OLD"/>
    <property type="match status" value="1"/>
</dbReference>
<dbReference type="PANTHER" id="PTHR43581:SF4">
    <property type="entry name" value="ATP_GTP PHOSPHATASE"/>
    <property type="match status" value="1"/>
</dbReference>
<evidence type="ECO:0000259" key="1">
    <source>
        <dbReference type="Pfam" id="PF13304"/>
    </source>
</evidence>
<protein>
    <submittedName>
        <fullName evidence="3">AAA family ATPase</fullName>
    </submittedName>
</protein>
<dbReference type="SUPFAM" id="SSF52540">
    <property type="entry name" value="P-loop containing nucleoside triphosphate hydrolases"/>
    <property type="match status" value="1"/>
</dbReference>
<dbReference type="Pfam" id="PF13304">
    <property type="entry name" value="AAA_21"/>
    <property type="match status" value="1"/>
</dbReference>
<dbReference type="InterPro" id="IPR051396">
    <property type="entry name" value="Bact_Antivir_Def_Nuclease"/>
</dbReference>
<dbReference type="Proteomes" id="UP000621266">
    <property type="component" value="Unassembled WGS sequence"/>
</dbReference>
<evidence type="ECO:0000313" key="3">
    <source>
        <dbReference type="EMBL" id="KAF4408933.1"/>
    </source>
</evidence>
<dbReference type="InterPro" id="IPR034139">
    <property type="entry name" value="TOPRIM_OLD"/>
</dbReference>
<dbReference type="PANTHER" id="PTHR43581">
    <property type="entry name" value="ATP/GTP PHOSPHATASE"/>
    <property type="match status" value="1"/>
</dbReference>
<dbReference type="InterPro" id="IPR003959">
    <property type="entry name" value="ATPase_AAA_core"/>
</dbReference>
<dbReference type="Pfam" id="PF20469">
    <property type="entry name" value="OLD-like_TOPRIM"/>
    <property type="match status" value="1"/>
</dbReference>
<dbReference type="RefSeq" id="WP_156205897.1">
    <property type="nucleotide sequence ID" value="NZ_WHPN01000256.1"/>
</dbReference>
<dbReference type="InterPro" id="IPR027417">
    <property type="entry name" value="P-loop_NTPase"/>
</dbReference>
<dbReference type="EMBL" id="WHPN01000256">
    <property type="protein sequence ID" value="KAF4408933.1"/>
    <property type="molecule type" value="Genomic_DNA"/>
</dbReference>
<name>A0ABQ7FK20_9ACTN</name>
<keyword evidence="4" id="KW-1185">Reference proteome</keyword>
<accession>A0ABQ7FK20</accession>
<dbReference type="Gene3D" id="3.40.50.300">
    <property type="entry name" value="P-loop containing nucleotide triphosphate hydrolases"/>
    <property type="match status" value="1"/>
</dbReference>
<proteinExistence type="predicted"/>
<gene>
    <name evidence="3" type="ORF">GCU69_11650</name>
</gene>
<feature type="domain" description="ATPase AAA-type core" evidence="1">
    <location>
        <begin position="26"/>
        <end position="336"/>
    </location>
</feature>
<evidence type="ECO:0000259" key="2">
    <source>
        <dbReference type="Pfam" id="PF20469"/>
    </source>
</evidence>
<organism evidence="3 4">
    <name type="scientific">Streptomyces lycii</name>
    <dbReference type="NCBI Taxonomy" id="2654337"/>
    <lineage>
        <taxon>Bacteria</taxon>
        <taxon>Bacillati</taxon>
        <taxon>Actinomycetota</taxon>
        <taxon>Actinomycetes</taxon>
        <taxon>Kitasatosporales</taxon>
        <taxon>Streptomycetaceae</taxon>
        <taxon>Streptomyces</taxon>
    </lineage>
</organism>
<reference evidence="3 4" key="1">
    <citation type="submission" date="2019-10" db="EMBL/GenBank/DDBJ databases">
        <title>Streptomyces tenebrisbrunneis sp.nov., an endogenous actinomycete isolated from of Lycium ruthenicum.</title>
        <authorList>
            <person name="Ma L."/>
        </authorList>
    </citation>
    <scope>NUCLEOTIDE SEQUENCE [LARGE SCALE GENOMIC DNA]</scope>
    <source>
        <strain evidence="3 4">TRM 66187</strain>
    </source>
</reference>
<sequence length="668" mass="72764">MQLRRLRIRSFRNFRDLVIDPFPTPTVIVGENGAGKSNLLHALRLVLDPDLPDRRRELLSEDIHDGSPTLAEGAEVTVEIELCGFEDDPDARSELDGAIVSVDPLTARLTYLFRPKQSAALLLGEEEEAQPLTPNDYEWTIFGGTDPSNSMLGAKKYAALSVLPALRDAESDFARPDRSPLTRLLRELPPSQTSIDKTLEAIRNAREDLGRDSNVQRVADLIRARVTTMAGPRLNLDPSLAFIGRDEDLLRSIRLFIDPSAARGVDRTSTGTANVLYLGLLLEWLGLRRGALNGEDTLLAVEEPEAHLHPTLQRHLFAHLLAQSNRLLLTTHSPHIAAVTPLPSLVLLLDGVAGSEARVMSSDLLTAPERVDLQRYLNVNRAELLFAQGVVLVEGIAETYVLPALARSAGFNLDAHGIVVASIDGTDFAPYAKLLGPSGFNRPFSVLTDGDAVDTENKEKYRRELGLKRALDLLTVLADADTADTYEEALGVLQEQNLPGTGGSRMGRKDLVTTAAGFGIFVGPDTLETDLAPLLGKEMKATFNELANGRRRRENFAKAVDQVSAGSSTAPQRDAIVSRIERDPVSKGRFAQRLATHVEQLDLPTQIRKLLSVSAEQAVSQADLLGLPGCGPLLALLDDLRRRYENLPLVPTLEETSGSFPGEQGTST</sequence>
<feature type="domain" description="OLD protein-like TOPRIM" evidence="2">
    <location>
        <begin position="385"/>
        <end position="451"/>
    </location>
</feature>
<evidence type="ECO:0000313" key="4">
    <source>
        <dbReference type="Proteomes" id="UP000621266"/>
    </source>
</evidence>
<comment type="caution">
    <text evidence="3">The sequence shown here is derived from an EMBL/GenBank/DDBJ whole genome shotgun (WGS) entry which is preliminary data.</text>
</comment>